<dbReference type="CDD" id="cd12872">
    <property type="entry name" value="SPRY_Ash2"/>
    <property type="match status" value="1"/>
</dbReference>
<dbReference type="Gene3D" id="2.60.120.920">
    <property type="match status" value="1"/>
</dbReference>
<keyword evidence="2" id="KW-0539">Nucleus</keyword>
<dbReference type="InterPro" id="IPR001870">
    <property type="entry name" value="B30.2/SPRY"/>
</dbReference>
<feature type="region of interest" description="Disordered" evidence="3">
    <location>
        <begin position="1"/>
        <end position="40"/>
    </location>
</feature>
<dbReference type="GO" id="GO:0000976">
    <property type="term" value="F:transcription cis-regulatory region binding"/>
    <property type="evidence" value="ECO:0007669"/>
    <property type="project" value="TreeGrafter"/>
</dbReference>
<evidence type="ECO:0000256" key="2">
    <source>
        <dbReference type="ARBA" id="ARBA00023242"/>
    </source>
</evidence>
<dbReference type="InterPro" id="IPR013320">
    <property type="entry name" value="ConA-like_dom_sf"/>
</dbReference>
<feature type="compositionally biased region" description="Polar residues" evidence="3">
    <location>
        <begin position="1"/>
        <end position="10"/>
    </location>
</feature>
<accession>A0A7S3JNR0</accession>
<reference evidence="5" key="1">
    <citation type="submission" date="2021-01" db="EMBL/GenBank/DDBJ databases">
        <authorList>
            <person name="Corre E."/>
            <person name="Pelletier E."/>
            <person name="Niang G."/>
            <person name="Scheremetjew M."/>
            <person name="Finn R."/>
            <person name="Kale V."/>
            <person name="Holt S."/>
            <person name="Cochrane G."/>
            <person name="Meng A."/>
            <person name="Brown T."/>
            <person name="Cohen L."/>
        </authorList>
    </citation>
    <scope>NUCLEOTIDE SEQUENCE</scope>
    <source>
        <strain evidence="5">CCMP1510</strain>
    </source>
</reference>
<dbReference type="PANTHER" id="PTHR10598">
    <property type="entry name" value="SET1/ASH2 HISTONE METHYLTRANSFERASE COMPLEX SUBUNIT ASH2"/>
    <property type="match status" value="1"/>
</dbReference>
<dbReference type="PANTHER" id="PTHR10598:SF0">
    <property type="entry name" value="SET1_ASH2 HISTONE METHYLTRANSFERASE COMPLEX SUBUNIT ASH2"/>
    <property type="match status" value="1"/>
</dbReference>
<dbReference type="InterPro" id="IPR003877">
    <property type="entry name" value="SPRY_dom"/>
</dbReference>
<proteinExistence type="predicted"/>
<dbReference type="EMBL" id="HBIJ01001266">
    <property type="protein sequence ID" value="CAE0360211.1"/>
    <property type="molecule type" value="Transcribed_RNA"/>
</dbReference>
<dbReference type="GO" id="GO:0048188">
    <property type="term" value="C:Set1C/COMPASS complex"/>
    <property type="evidence" value="ECO:0007669"/>
    <property type="project" value="InterPro"/>
</dbReference>
<comment type="subcellular location">
    <subcellularLocation>
        <location evidence="1">Nucleus</location>
    </subcellularLocation>
</comment>
<dbReference type="SMART" id="SM00449">
    <property type="entry name" value="SPRY"/>
    <property type="match status" value="1"/>
</dbReference>
<feature type="compositionally biased region" description="Polar residues" evidence="3">
    <location>
        <begin position="80"/>
        <end position="93"/>
    </location>
</feature>
<feature type="region of interest" description="Disordered" evidence="3">
    <location>
        <begin position="308"/>
        <end position="329"/>
    </location>
</feature>
<dbReference type="PROSITE" id="PS50188">
    <property type="entry name" value="B302_SPRY"/>
    <property type="match status" value="1"/>
</dbReference>
<feature type="compositionally biased region" description="Basic residues" evidence="3">
    <location>
        <begin position="58"/>
        <end position="68"/>
    </location>
</feature>
<dbReference type="AlphaFoldDB" id="A0A7S3JNR0"/>
<feature type="region of interest" description="Disordered" evidence="3">
    <location>
        <begin position="58"/>
        <end position="98"/>
    </location>
</feature>
<evidence type="ECO:0000256" key="3">
    <source>
        <dbReference type="SAM" id="MobiDB-lite"/>
    </source>
</evidence>
<organism evidence="5">
    <name type="scientific">Aureoumbra lagunensis</name>
    <dbReference type="NCBI Taxonomy" id="44058"/>
    <lineage>
        <taxon>Eukaryota</taxon>
        <taxon>Sar</taxon>
        <taxon>Stramenopiles</taxon>
        <taxon>Ochrophyta</taxon>
        <taxon>Pelagophyceae</taxon>
        <taxon>Pelagomonadales</taxon>
        <taxon>Aureoumbra</taxon>
    </lineage>
</organism>
<dbReference type="InterPro" id="IPR037353">
    <property type="entry name" value="ASH2"/>
</dbReference>
<name>A0A7S3JNR0_9STRA</name>
<dbReference type="Pfam" id="PF00622">
    <property type="entry name" value="SPRY"/>
    <property type="match status" value="1"/>
</dbReference>
<feature type="domain" description="B30.2/SPRY" evidence="4">
    <location>
        <begin position="86"/>
        <end position="272"/>
    </location>
</feature>
<evidence type="ECO:0000256" key="1">
    <source>
        <dbReference type="ARBA" id="ARBA00004123"/>
    </source>
</evidence>
<protein>
    <recommendedName>
        <fullName evidence="4">B30.2/SPRY domain-containing protein</fullName>
    </recommendedName>
</protein>
<dbReference type="SUPFAM" id="SSF49899">
    <property type="entry name" value="Concanavalin A-like lectins/glucanases"/>
    <property type="match status" value="1"/>
</dbReference>
<gene>
    <name evidence="5" type="ORF">ALAG00032_LOCUS941</name>
</gene>
<evidence type="ECO:0000313" key="5">
    <source>
        <dbReference type="EMBL" id="CAE0360211.1"/>
    </source>
</evidence>
<dbReference type="InterPro" id="IPR043136">
    <property type="entry name" value="B30.2/SPRY_sf"/>
</dbReference>
<sequence length="368" mass="41939">MPVTRQSRQQVLKPKRKKNKTLISDKELKRKRKRESSGIGKEIEQIELNGEVSKGRYKRKRIARKPSGKRPIDSEKINDLLQQNEIEGSSSINDENRTKNEEKIAVLLSDKDKAPQLTLLSDQLRVRGSGGYSMIRGTHGSRRGQWYYECSPRSSRRRRRRERDCHFRIGWAQKFTSVQGPVGMDHCSFAYCDNGASYSSGERNDDYGNAWQIRSKCTIGCFIDIDAKQIRFFYNGQDQGCAFISIPRGAYFPAVSIYGPGSLKINFGPQFKFSPLSHTYNPISDLALTRQEDACFISDIKSPKCPRLSLDDEDDEDAEPTNLTSNLHAHRQQRFTSTLASLLLDHAHNIPNLVVPSLQQENNPPKEK</sequence>
<evidence type="ECO:0000259" key="4">
    <source>
        <dbReference type="PROSITE" id="PS50188"/>
    </source>
</evidence>